<proteinExistence type="predicted"/>
<reference evidence="2 3" key="1">
    <citation type="journal article" date="2021" name="Nat. Commun.">
        <title>Genetic determinants of endophytism in the Arabidopsis root mycobiome.</title>
        <authorList>
            <person name="Mesny F."/>
            <person name="Miyauchi S."/>
            <person name="Thiergart T."/>
            <person name="Pickel B."/>
            <person name="Atanasova L."/>
            <person name="Karlsson M."/>
            <person name="Huettel B."/>
            <person name="Barry K.W."/>
            <person name="Haridas S."/>
            <person name="Chen C."/>
            <person name="Bauer D."/>
            <person name="Andreopoulos W."/>
            <person name="Pangilinan J."/>
            <person name="LaButti K."/>
            <person name="Riley R."/>
            <person name="Lipzen A."/>
            <person name="Clum A."/>
            <person name="Drula E."/>
            <person name="Henrissat B."/>
            <person name="Kohler A."/>
            <person name="Grigoriev I.V."/>
            <person name="Martin F.M."/>
            <person name="Hacquard S."/>
        </authorList>
    </citation>
    <scope>NUCLEOTIDE SEQUENCE [LARGE SCALE GENOMIC DNA]</scope>
    <source>
        <strain evidence="2 3">MPI-SDFR-AT-0080</strain>
    </source>
</reference>
<gene>
    <name evidence="2" type="ORF">B0J12DRAFT_151598</name>
</gene>
<dbReference type="Proteomes" id="UP000774617">
    <property type="component" value="Unassembled WGS sequence"/>
</dbReference>
<evidence type="ECO:0000313" key="2">
    <source>
        <dbReference type="EMBL" id="KAH7045149.1"/>
    </source>
</evidence>
<accession>A0ABQ8G513</accession>
<feature type="compositionally biased region" description="Low complexity" evidence="1">
    <location>
        <begin position="69"/>
        <end position="78"/>
    </location>
</feature>
<feature type="compositionally biased region" description="Basic residues" evidence="1">
    <location>
        <begin position="96"/>
        <end position="106"/>
    </location>
</feature>
<keyword evidence="3" id="KW-1185">Reference proteome</keyword>
<name>A0ABQ8G513_9PEZI</name>
<feature type="region of interest" description="Disordered" evidence="1">
    <location>
        <begin position="50"/>
        <end position="123"/>
    </location>
</feature>
<evidence type="ECO:0000313" key="3">
    <source>
        <dbReference type="Proteomes" id="UP000774617"/>
    </source>
</evidence>
<sequence>MRCGPLTRQTKCRPKLLACRIVCVCACVCARKPHNLFSPSQDLKLRQKLTEQDHTPRPAPIPRLTSVFPSEAPSSAHEPPSRTAPLSAPSCLPPSQKKKKKKKRERSAKNAQRASPPGTLLYYSPEGLGNDVRPLARVASGNIQLSPALSASVSPRYHDGSHSAHRYPVRTEAIPPPAKLKKFKKTEIQLQRLLSGMTHRLGVWATEAADARKRCRRRRVTGV</sequence>
<evidence type="ECO:0000256" key="1">
    <source>
        <dbReference type="SAM" id="MobiDB-lite"/>
    </source>
</evidence>
<organism evidence="2 3">
    <name type="scientific">Macrophomina phaseolina</name>
    <dbReference type="NCBI Taxonomy" id="35725"/>
    <lineage>
        <taxon>Eukaryota</taxon>
        <taxon>Fungi</taxon>
        <taxon>Dikarya</taxon>
        <taxon>Ascomycota</taxon>
        <taxon>Pezizomycotina</taxon>
        <taxon>Dothideomycetes</taxon>
        <taxon>Dothideomycetes incertae sedis</taxon>
        <taxon>Botryosphaeriales</taxon>
        <taxon>Botryosphaeriaceae</taxon>
        <taxon>Macrophomina</taxon>
    </lineage>
</organism>
<comment type="caution">
    <text evidence="2">The sequence shown here is derived from an EMBL/GenBank/DDBJ whole genome shotgun (WGS) entry which is preliminary data.</text>
</comment>
<protein>
    <submittedName>
        <fullName evidence="2">Uncharacterized protein</fullName>
    </submittedName>
</protein>
<dbReference type="EMBL" id="JAGTJR010000019">
    <property type="protein sequence ID" value="KAH7045149.1"/>
    <property type="molecule type" value="Genomic_DNA"/>
</dbReference>
<feature type="compositionally biased region" description="Low complexity" evidence="1">
    <location>
        <begin position="84"/>
        <end position="95"/>
    </location>
</feature>